<dbReference type="Proteomes" id="UP001165064">
    <property type="component" value="Unassembled WGS sequence"/>
</dbReference>
<dbReference type="EMBL" id="BSXS01001456">
    <property type="protein sequence ID" value="GME76232.1"/>
    <property type="molecule type" value="Genomic_DNA"/>
</dbReference>
<sequence length="694" mass="79670">MLLLMPNKPQEVAITSQTQIQIKHIKEIKFNHWQCSKSYNKFESVVSQLPIEVALQVFEMVIAKDAFQFLQMLSHSDTHFLHSDLGGGGPHVHDYVGSASAGYQRDKNELMSQLLQSLLRGCTLRISPAGYDITDHQHGIERTTIDDRTLNLIMNPHNCLFVRYIFLDYKLSIPTSFPGWLENTNKYEGICFNQSEILRYLPSVCISKIVEINTWVRKPLLSSFEAIKYKWKLAKTYNLKRCVYNFPNAVETKLLELYLQCSTLQYLKFQLDTLSFLKNSTETLDYLVSLTKLNKLNIDVEIDQYCWLDTRLRKKLPQLVCSMGTFIKFLKVTVGTRDCNWDCSIISKLENLKFLRLYYMQPNSSEFGKLKSSTLETLFISARHSRLNLNIAGLCSLRVLDLSYCCLSSEMVESIPDCVTIISFLGCEFESKQINLPTGLRSLTFWYISKLKTVPEITNFRHLIQLNDLKLISVESKVANRILASAPTNLSSLKLTCWSNSPIYELDEGSEMNLTHLQNLHSLDLEIESYHETNFIHLNMLPPNLTDFKIHHIFKEVATGISDIDIQLTFKFTEFSITRNLGTLQMMDNTAGYIAKSSMPIPWSSCRHSCSYPLPVLSLDYLNFSIVDKFDMVVNKGLFELCLFGDLPENVTNFNVYPVKLHHSQFNFGCFVCVSHVTENMKKCGFASLLIDDQ</sequence>
<evidence type="ECO:0000313" key="2">
    <source>
        <dbReference type="Proteomes" id="UP001165064"/>
    </source>
</evidence>
<evidence type="ECO:0000313" key="1">
    <source>
        <dbReference type="EMBL" id="GME76232.1"/>
    </source>
</evidence>
<keyword evidence="2" id="KW-1185">Reference proteome</keyword>
<reference evidence="1" key="1">
    <citation type="submission" date="2023-04" db="EMBL/GenBank/DDBJ databases">
        <title>Ambrosiozyma monospora NBRC 10751.</title>
        <authorList>
            <person name="Ichikawa N."/>
            <person name="Sato H."/>
            <person name="Tonouchi N."/>
        </authorList>
    </citation>
    <scope>NUCLEOTIDE SEQUENCE</scope>
    <source>
        <strain evidence="1">NBRC 10751</strain>
    </source>
</reference>
<gene>
    <name evidence="1" type="ORF">Amon02_000250300</name>
</gene>
<name>A0ACB5SXR0_AMBMO</name>
<comment type="caution">
    <text evidence="1">The sequence shown here is derived from an EMBL/GenBank/DDBJ whole genome shotgun (WGS) entry which is preliminary data.</text>
</comment>
<proteinExistence type="predicted"/>
<organism evidence="1 2">
    <name type="scientific">Ambrosiozyma monospora</name>
    <name type="common">Yeast</name>
    <name type="synonym">Endomycopsis monosporus</name>
    <dbReference type="NCBI Taxonomy" id="43982"/>
    <lineage>
        <taxon>Eukaryota</taxon>
        <taxon>Fungi</taxon>
        <taxon>Dikarya</taxon>
        <taxon>Ascomycota</taxon>
        <taxon>Saccharomycotina</taxon>
        <taxon>Pichiomycetes</taxon>
        <taxon>Pichiales</taxon>
        <taxon>Pichiaceae</taxon>
        <taxon>Ambrosiozyma</taxon>
    </lineage>
</organism>
<accession>A0ACB5SXR0</accession>
<protein>
    <submittedName>
        <fullName evidence="1">Unnamed protein product</fullName>
    </submittedName>
</protein>